<keyword evidence="3" id="KW-1185">Reference proteome</keyword>
<feature type="region of interest" description="Disordered" evidence="1">
    <location>
        <begin position="305"/>
        <end position="335"/>
    </location>
</feature>
<evidence type="ECO:0000313" key="2">
    <source>
        <dbReference type="EMBL" id="OQD78843.1"/>
    </source>
</evidence>
<dbReference type="CDD" id="cd11577">
    <property type="entry name" value="GH71"/>
    <property type="match status" value="1"/>
</dbReference>
<evidence type="ECO:0000256" key="1">
    <source>
        <dbReference type="SAM" id="MobiDB-lite"/>
    </source>
</evidence>
<dbReference type="GO" id="GO:0051118">
    <property type="term" value="F:glucan endo-1,3-alpha-glucosidase activity"/>
    <property type="evidence" value="ECO:0007669"/>
    <property type="project" value="InterPro"/>
</dbReference>
<dbReference type="STRING" id="416450.A0A1V6PPG5"/>
<organism evidence="2 3">
    <name type="scientific">Penicillium antarcticum</name>
    <dbReference type="NCBI Taxonomy" id="416450"/>
    <lineage>
        <taxon>Eukaryota</taxon>
        <taxon>Fungi</taxon>
        <taxon>Dikarya</taxon>
        <taxon>Ascomycota</taxon>
        <taxon>Pezizomycotina</taxon>
        <taxon>Eurotiomycetes</taxon>
        <taxon>Eurotiomycetidae</taxon>
        <taxon>Eurotiales</taxon>
        <taxon>Aspergillaceae</taxon>
        <taxon>Penicillium</taxon>
    </lineage>
</organism>
<reference evidence="3" key="1">
    <citation type="journal article" date="2017" name="Nat. Microbiol.">
        <title>Global analysis of biosynthetic gene clusters reveals vast potential of secondary metabolite production in Penicillium species.</title>
        <authorList>
            <person name="Nielsen J.C."/>
            <person name="Grijseels S."/>
            <person name="Prigent S."/>
            <person name="Ji B."/>
            <person name="Dainat J."/>
            <person name="Nielsen K.F."/>
            <person name="Frisvad J.C."/>
            <person name="Workman M."/>
            <person name="Nielsen J."/>
        </authorList>
    </citation>
    <scope>NUCLEOTIDE SEQUENCE [LARGE SCALE GENOMIC DNA]</scope>
    <source>
        <strain evidence="3">IBT 31811</strain>
    </source>
</reference>
<comment type="caution">
    <text evidence="2">The sequence shown here is derived from an EMBL/GenBank/DDBJ whole genome shotgun (WGS) entry which is preliminary data.</text>
</comment>
<protein>
    <submittedName>
        <fullName evidence="2">Uncharacterized protein</fullName>
    </submittedName>
</protein>
<accession>A0A1V6PPG5</accession>
<sequence length="361" mass="40748">MTSQQIGATHNRKSASEYDEDMRIAKSLGIDAFALNIGTDPYTKQQLELAYESAAQNLMKVFISFDFNWWQTDRTTEIGHTIARFAARPAQLMVDNKVFVSTFAGDGLDVAALRIAAGVPIFFAPNFHPAFGTDTTSVDGLFNWMAWPHNGGNKAPTRHSNISVADGDQVYINVLAGRAYVAPVSPWFFTHFGPEVPYSKNWIFPSDLLWYNRWHEILTMRPRFIEIVTWNDYGESHYTGPLHSPHTDDGASKPHDGWLEMAKPFIAAFKAGASSPDKYITSDRLIYWYRPALRNQNCDVTDTTLHPPGRLRQHTFNGNSSGPTPSPSPPNTILHRNHTVTRRTQYDLVVFVQMQRRCKPG</sequence>
<dbReference type="EMBL" id="MDYN01000076">
    <property type="protein sequence ID" value="OQD78843.1"/>
    <property type="molecule type" value="Genomic_DNA"/>
</dbReference>
<proteinExistence type="predicted"/>
<dbReference type="Proteomes" id="UP000191672">
    <property type="component" value="Unassembled WGS sequence"/>
</dbReference>
<gene>
    <name evidence="2" type="ORF">PENANT_c076G08792</name>
</gene>
<dbReference type="InterPro" id="IPR005197">
    <property type="entry name" value="Glyco_hydro_71"/>
</dbReference>
<dbReference type="Gene3D" id="3.20.20.80">
    <property type="entry name" value="Glycosidases"/>
    <property type="match status" value="1"/>
</dbReference>
<dbReference type="AlphaFoldDB" id="A0A1V6PPG5"/>
<evidence type="ECO:0000313" key="3">
    <source>
        <dbReference type="Proteomes" id="UP000191672"/>
    </source>
</evidence>
<name>A0A1V6PPG5_9EURO</name>
<dbReference type="Pfam" id="PF03659">
    <property type="entry name" value="Glyco_hydro_71"/>
    <property type="match status" value="1"/>
</dbReference>